<dbReference type="EMBL" id="ABDF02000092">
    <property type="protein sequence ID" value="EHK15338.1"/>
    <property type="molecule type" value="Genomic_DNA"/>
</dbReference>
<organism evidence="1 2">
    <name type="scientific">Hypocrea virens (strain Gv29-8 / FGSC 10586)</name>
    <name type="common">Gliocladium virens</name>
    <name type="synonym">Trichoderma virens</name>
    <dbReference type="NCBI Taxonomy" id="413071"/>
    <lineage>
        <taxon>Eukaryota</taxon>
        <taxon>Fungi</taxon>
        <taxon>Dikarya</taxon>
        <taxon>Ascomycota</taxon>
        <taxon>Pezizomycotina</taxon>
        <taxon>Sordariomycetes</taxon>
        <taxon>Hypocreomycetidae</taxon>
        <taxon>Hypocreales</taxon>
        <taxon>Hypocreaceae</taxon>
        <taxon>Trichoderma</taxon>
    </lineage>
</organism>
<sequence>MDNRFQVEYTCREVMAFPVAIYPVIEDFIVFINASPVDVSSASYENEIKTEHRLGPYHFFEGPREDALSSFHDLDSNDNHLPAQSLDLREEFGIIVIMPSDFVRPGLNTTPYDAYNLDEEEDSIFTNFALNGNVLNGLASNAFAIELLDPEKFTANISDGLQFLEEIYGRLYGSNEEEQVL</sequence>
<dbReference type="GeneID" id="25792168"/>
<comment type="caution">
    <text evidence="1">The sequence shown here is derived from an EMBL/GenBank/DDBJ whole genome shotgun (WGS) entry which is preliminary data.</text>
</comment>
<dbReference type="InParanoid" id="G9NCB4"/>
<proteinExistence type="predicted"/>
<dbReference type="AlphaFoldDB" id="G9NCB4"/>
<dbReference type="RefSeq" id="XP_013949540.1">
    <property type="nucleotide sequence ID" value="XM_014094065.1"/>
</dbReference>
<protein>
    <submittedName>
        <fullName evidence="1">Uncharacterized protein</fullName>
    </submittedName>
</protein>
<accession>G9NCB4</accession>
<evidence type="ECO:0000313" key="1">
    <source>
        <dbReference type="EMBL" id="EHK15338.1"/>
    </source>
</evidence>
<dbReference type="VEuPathDB" id="FungiDB:TRIVIDRAFT_228375"/>
<reference evidence="1 2" key="1">
    <citation type="journal article" date="2011" name="Genome Biol.">
        <title>Comparative genome sequence analysis underscores mycoparasitism as the ancestral life style of Trichoderma.</title>
        <authorList>
            <person name="Kubicek C.P."/>
            <person name="Herrera-Estrella A."/>
            <person name="Seidl-Seiboth V."/>
            <person name="Martinez D.A."/>
            <person name="Druzhinina I.S."/>
            <person name="Thon M."/>
            <person name="Zeilinger S."/>
            <person name="Casas-Flores S."/>
            <person name="Horwitz B.A."/>
            <person name="Mukherjee P.K."/>
            <person name="Mukherjee M."/>
            <person name="Kredics L."/>
            <person name="Alcaraz L.D."/>
            <person name="Aerts A."/>
            <person name="Antal Z."/>
            <person name="Atanasova L."/>
            <person name="Cervantes-Badillo M.G."/>
            <person name="Challacombe J."/>
            <person name="Chertkov O."/>
            <person name="McCluskey K."/>
            <person name="Coulpier F."/>
            <person name="Deshpande N."/>
            <person name="von Doehren H."/>
            <person name="Ebbole D.J."/>
            <person name="Esquivel-Naranjo E.U."/>
            <person name="Fekete E."/>
            <person name="Flipphi M."/>
            <person name="Glaser F."/>
            <person name="Gomez-Rodriguez E.Y."/>
            <person name="Gruber S."/>
            <person name="Han C."/>
            <person name="Henrissat B."/>
            <person name="Hermosa R."/>
            <person name="Hernandez-Onate M."/>
            <person name="Karaffa L."/>
            <person name="Kosti I."/>
            <person name="Le Crom S."/>
            <person name="Lindquist E."/>
            <person name="Lucas S."/>
            <person name="Luebeck M."/>
            <person name="Luebeck P.S."/>
            <person name="Margeot A."/>
            <person name="Metz B."/>
            <person name="Misra M."/>
            <person name="Nevalainen H."/>
            <person name="Omann M."/>
            <person name="Packer N."/>
            <person name="Perrone G."/>
            <person name="Uresti-Rivera E.E."/>
            <person name="Salamov A."/>
            <person name="Schmoll M."/>
            <person name="Seiboth B."/>
            <person name="Shapiro H."/>
            <person name="Sukno S."/>
            <person name="Tamayo-Ramos J.A."/>
            <person name="Tisch D."/>
            <person name="Wiest A."/>
            <person name="Wilkinson H.H."/>
            <person name="Zhang M."/>
            <person name="Coutinho P.M."/>
            <person name="Kenerley C.M."/>
            <person name="Monte E."/>
            <person name="Baker S.E."/>
            <person name="Grigoriev I.V."/>
        </authorList>
    </citation>
    <scope>NUCLEOTIDE SEQUENCE [LARGE SCALE GENOMIC DNA]</scope>
    <source>
        <strain evidence="2">Gv29-8 / FGSC 10586</strain>
    </source>
</reference>
<dbReference type="HOGENOM" id="CLU_1489220_0_0_1"/>
<name>G9NCB4_HYPVG</name>
<gene>
    <name evidence="1" type="ORF">TRIVIDRAFT_228375</name>
</gene>
<evidence type="ECO:0000313" key="2">
    <source>
        <dbReference type="Proteomes" id="UP000007115"/>
    </source>
</evidence>
<keyword evidence="2" id="KW-1185">Reference proteome</keyword>
<dbReference type="Proteomes" id="UP000007115">
    <property type="component" value="Unassembled WGS sequence"/>
</dbReference>